<keyword evidence="4" id="KW-0804">Transcription</keyword>
<reference evidence="6 7" key="1">
    <citation type="submission" date="2018-07" db="EMBL/GenBank/DDBJ databases">
        <title>Genome analysis of Larkinella rosea.</title>
        <authorList>
            <person name="Zhou Z."/>
            <person name="Wang G."/>
        </authorList>
    </citation>
    <scope>NUCLEOTIDE SEQUENCE [LARGE SCALE GENOMIC DNA]</scope>
    <source>
        <strain evidence="7">zzj9</strain>
    </source>
</reference>
<dbReference type="InterPro" id="IPR014284">
    <property type="entry name" value="RNA_pol_sigma-70_dom"/>
</dbReference>
<evidence type="ECO:0000313" key="6">
    <source>
        <dbReference type="EMBL" id="RCR70882.1"/>
    </source>
</evidence>
<dbReference type="Proteomes" id="UP000253383">
    <property type="component" value="Unassembled WGS sequence"/>
</dbReference>
<dbReference type="InterPro" id="IPR036388">
    <property type="entry name" value="WH-like_DNA-bd_sf"/>
</dbReference>
<dbReference type="GO" id="GO:0006352">
    <property type="term" value="P:DNA-templated transcription initiation"/>
    <property type="evidence" value="ECO:0007669"/>
    <property type="project" value="InterPro"/>
</dbReference>
<dbReference type="InterPro" id="IPR013325">
    <property type="entry name" value="RNA_pol_sigma_r2"/>
</dbReference>
<comment type="similarity">
    <text evidence="1">Belongs to the sigma-70 factor family. ECF subfamily.</text>
</comment>
<dbReference type="InterPro" id="IPR013249">
    <property type="entry name" value="RNA_pol_sigma70_r4_t2"/>
</dbReference>
<proteinExistence type="inferred from homology"/>
<dbReference type="Gene3D" id="1.10.1740.10">
    <property type="match status" value="1"/>
</dbReference>
<evidence type="ECO:0000313" key="7">
    <source>
        <dbReference type="Proteomes" id="UP000253383"/>
    </source>
</evidence>
<evidence type="ECO:0000256" key="4">
    <source>
        <dbReference type="ARBA" id="ARBA00023163"/>
    </source>
</evidence>
<dbReference type="Pfam" id="PF08281">
    <property type="entry name" value="Sigma70_r4_2"/>
    <property type="match status" value="1"/>
</dbReference>
<accession>A0A368JTU8</accession>
<dbReference type="InterPro" id="IPR013324">
    <property type="entry name" value="RNA_pol_sigma_r3/r4-like"/>
</dbReference>
<sequence length="201" mass="23383">MPSPVPEIPPSLWEGLRNRDDSSLSELYRLTYNDLLNFGIYFGFSATVAKDAINQVFLELWERGEKLPVVSNVRSYLITALRRKLLKDFNREDRFTELTGREPGYEPPYEEVIVQAQEQQHLQQTLQQALSQLTPRQRQLIELRFFRNQGNEEIAEATGMNINTVYNTLSSALKLLRQTLNRKEKRSLVPLWLLIFSLLGL</sequence>
<name>A0A368JTU8_9BACT</name>
<dbReference type="OrthoDB" id="9150024at2"/>
<dbReference type="RefSeq" id="WP_114404798.1">
    <property type="nucleotide sequence ID" value="NZ_QOWE01000003.1"/>
</dbReference>
<keyword evidence="3" id="KW-0731">Sigma factor</keyword>
<organism evidence="6 7">
    <name type="scientific">Larkinella punicea</name>
    <dbReference type="NCBI Taxonomy" id="2315727"/>
    <lineage>
        <taxon>Bacteria</taxon>
        <taxon>Pseudomonadati</taxon>
        <taxon>Bacteroidota</taxon>
        <taxon>Cytophagia</taxon>
        <taxon>Cytophagales</taxon>
        <taxon>Spirosomataceae</taxon>
        <taxon>Larkinella</taxon>
    </lineage>
</organism>
<dbReference type="PANTHER" id="PTHR43133">
    <property type="entry name" value="RNA POLYMERASE ECF-TYPE SIGMA FACTO"/>
    <property type="match status" value="1"/>
</dbReference>
<comment type="caution">
    <text evidence="6">The sequence shown here is derived from an EMBL/GenBank/DDBJ whole genome shotgun (WGS) entry which is preliminary data.</text>
</comment>
<protein>
    <submittedName>
        <fullName evidence="6">Sigma-70 family RNA polymerase sigma factor</fullName>
    </submittedName>
</protein>
<dbReference type="EMBL" id="QOWE01000003">
    <property type="protein sequence ID" value="RCR70882.1"/>
    <property type="molecule type" value="Genomic_DNA"/>
</dbReference>
<dbReference type="GO" id="GO:0003677">
    <property type="term" value="F:DNA binding"/>
    <property type="evidence" value="ECO:0007669"/>
    <property type="project" value="InterPro"/>
</dbReference>
<dbReference type="GO" id="GO:0016987">
    <property type="term" value="F:sigma factor activity"/>
    <property type="evidence" value="ECO:0007669"/>
    <property type="project" value="UniProtKB-KW"/>
</dbReference>
<gene>
    <name evidence="6" type="ORF">DUE52_04650</name>
</gene>
<dbReference type="SUPFAM" id="SSF88659">
    <property type="entry name" value="Sigma3 and sigma4 domains of RNA polymerase sigma factors"/>
    <property type="match status" value="1"/>
</dbReference>
<feature type="domain" description="RNA polymerase sigma factor 70 region 4 type 2" evidence="5">
    <location>
        <begin position="124"/>
        <end position="176"/>
    </location>
</feature>
<keyword evidence="7" id="KW-1185">Reference proteome</keyword>
<dbReference type="AlphaFoldDB" id="A0A368JTU8"/>
<dbReference type="SUPFAM" id="SSF88946">
    <property type="entry name" value="Sigma2 domain of RNA polymerase sigma factors"/>
    <property type="match status" value="1"/>
</dbReference>
<dbReference type="Gene3D" id="1.10.10.10">
    <property type="entry name" value="Winged helix-like DNA-binding domain superfamily/Winged helix DNA-binding domain"/>
    <property type="match status" value="1"/>
</dbReference>
<evidence type="ECO:0000259" key="5">
    <source>
        <dbReference type="Pfam" id="PF08281"/>
    </source>
</evidence>
<evidence type="ECO:0000256" key="3">
    <source>
        <dbReference type="ARBA" id="ARBA00023082"/>
    </source>
</evidence>
<dbReference type="InterPro" id="IPR039425">
    <property type="entry name" value="RNA_pol_sigma-70-like"/>
</dbReference>
<dbReference type="PANTHER" id="PTHR43133:SF46">
    <property type="entry name" value="RNA POLYMERASE SIGMA-70 FACTOR ECF SUBFAMILY"/>
    <property type="match status" value="1"/>
</dbReference>
<dbReference type="NCBIfam" id="TIGR02937">
    <property type="entry name" value="sigma70-ECF"/>
    <property type="match status" value="1"/>
</dbReference>
<evidence type="ECO:0000256" key="2">
    <source>
        <dbReference type="ARBA" id="ARBA00023015"/>
    </source>
</evidence>
<evidence type="ECO:0000256" key="1">
    <source>
        <dbReference type="ARBA" id="ARBA00010641"/>
    </source>
</evidence>
<keyword evidence="2" id="KW-0805">Transcription regulation</keyword>